<reference evidence="2 3" key="2">
    <citation type="submission" date="2013-04" db="EMBL/GenBank/DDBJ databases">
        <title>The Genome Sequence of Bilophila wadsworthia 3_1_6.</title>
        <authorList>
            <consortium name="The Broad Institute Genomics Platform"/>
            <person name="Earl A."/>
            <person name="Ward D."/>
            <person name="Feldgarden M."/>
            <person name="Gevers D."/>
            <person name="Sibley C."/>
            <person name="Strauss J."/>
            <person name="Allen-Vercoe E."/>
            <person name="Walker B."/>
            <person name="Young S."/>
            <person name="Zeng Q."/>
            <person name="Gargeya S."/>
            <person name="Fitzgerald M."/>
            <person name="Haas B."/>
            <person name="Abouelleil A."/>
            <person name="Allen A.W."/>
            <person name="Alvarado L."/>
            <person name="Arachchi H.M."/>
            <person name="Berlin A.M."/>
            <person name="Chapman S.B."/>
            <person name="Gainer-Dewar J."/>
            <person name="Goldberg J."/>
            <person name="Griggs A."/>
            <person name="Gujja S."/>
            <person name="Hansen M."/>
            <person name="Howarth C."/>
            <person name="Imamovic A."/>
            <person name="Ireland A."/>
            <person name="Larimer J."/>
            <person name="McCowan C."/>
            <person name="Murphy C."/>
            <person name="Pearson M."/>
            <person name="Poon T.W."/>
            <person name="Priest M."/>
            <person name="Roberts A."/>
            <person name="Saif S."/>
            <person name="Shea T."/>
            <person name="Sisk P."/>
            <person name="Sykes S."/>
            <person name="Wortman J."/>
            <person name="Nusbaum C."/>
            <person name="Birren B."/>
        </authorList>
    </citation>
    <scope>NUCLEOTIDE SEQUENCE [LARGE SCALE GENOMIC DNA]</scope>
    <source>
        <strain evidence="2 3">3_1_6</strain>
    </source>
</reference>
<feature type="compositionally biased region" description="Low complexity" evidence="1">
    <location>
        <begin position="188"/>
        <end position="197"/>
    </location>
</feature>
<protein>
    <submittedName>
        <fullName evidence="2">Uncharacterized protein</fullName>
    </submittedName>
</protein>
<dbReference type="PROSITE" id="PS51257">
    <property type="entry name" value="PROKAR_LIPOPROTEIN"/>
    <property type="match status" value="1"/>
</dbReference>
<dbReference type="GeneID" id="78085507"/>
<dbReference type="EMBL" id="ADCP02000001">
    <property type="protein sequence ID" value="EFV43826.1"/>
    <property type="molecule type" value="Genomic_DNA"/>
</dbReference>
<evidence type="ECO:0000313" key="3">
    <source>
        <dbReference type="Proteomes" id="UP000006034"/>
    </source>
</evidence>
<evidence type="ECO:0000313" key="2">
    <source>
        <dbReference type="EMBL" id="EFV43826.1"/>
    </source>
</evidence>
<dbReference type="AlphaFoldDB" id="E5Y850"/>
<sequence>MKRSGILALWLILSLVSVVTSGCGYRVAATIQANAEATPVPTKLSWAAVPVPALSASAPETLSGLQTVSVPLATALSLYNWKWLSNPDQAAEADVLVRIWWMTDGPQYITERADPFYRPGLSFGTGIGFGSSPWHRGPFGYARQAFYVPEPSIQAIYSRVLVVEALRADALPKATLEALLPAAKPSGIASKPAPAAKPDGDPSKGPYAPPIALEGEALSKPPYAAPLKATGADPDQEPPYAPPLLASASQGVPGGAVLWRVVVTSGGSKGNTYEILPQLATAAAQAVGKNMQADVFVDSDMRVTFGK</sequence>
<dbReference type="HOGENOM" id="CLU_786933_0_0_7"/>
<feature type="region of interest" description="Disordered" evidence="1">
    <location>
        <begin position="188"/>
        <end position="211"/>
    </location>
</feature>
<evidence type="ECO:0000256" key="1">
    <source>
        <dbReference type="SAM" id="MobiDB-lite"/>
    </source>
</evidence>
<organism evidence="2 3">
    <name type="scientific">Bilophila wadsworthia (strain 3_1_6)</name>
    <dbReference type="NCBI Taxonomy" id="563192"/>
    <lineage>
        <taxon>Bacteria</taxon>
        <taxon>Pseudomonadati</taxon>
        <taxon>Thermodesulfobacteriota</taxon>
        <taxon>Desulfovibrionia</taxon>
        <taxon>Desulfovibrionales</taxon>
        <taxon>Desulfovibrionaceae</taxon>
        <taxon>Bilophila</taxon>
    </lineage>
</organism>
<reference evidence="2 3" key="1">
    <citation type="submission" date="2010-10" db="EMBL/GenBank/DDBJ databases">
        <authorList>
            <consortium name="The Broad Institute Genome Sequencing Platform"/>
            <person name="Ward D."/>
            <person name="Earl A."/>
            <person name="Feldgarden M."/>
            <person name="Young S.K."/>
            <person name="Gargeya S."/>
            <person name="Zeng Q."/>
            <person name="Alvarado L."/>
            <person name="Berlin A."/>
            <person name="Bochicchio J."/>
            <person name="Chapman S.B."/>
            <person name="Chen Z."/>
            <person name="Freedman E."/>
            <person name="Gellesch M."/>
            <person name="Goldberg J."/>
            <person name="Griggs A."/>
            <person name="Gujja S."/>
            <person name="Heilman E."/>
            <person name="Heiman D."/>
            <person name="Howarth C."/>
            <person name="Mehta T."/>
            <person name="Neiman D."/>
            <person name="Pearson M."/>
            <person name="Roberts A."/>
            <person name="Saif S."/>
            <person name="Shea T."/>
            <person name="Shenoy N."/>
            <person name="Sisk P."/>
            <person name="Stolte C."/>
            <person name="Sykes S."/>
            <person name="White J."/>
            <person name="Yandava C."/>
            <person name="Allen-Vercoe E."/>
            <person name="Sibley C."/>
            <person name="Ambrose C.E."/>
            <person name="Strauss J."/>
            <person name="Daigneault M."/>
            <person name="Haas B."/>
            <person name="Nusbaum C."/>
            <person name="Birren B."/>
        </authorList>
    </citation>
    <scope>NUCLEOTIDE SEQUENCE [LARGE SCALE GENOMIC DNA]</scope>
    <source>
        <strain evidence="2 3">3_1_6</strain>
    </source>
</reference>
<comment type="caution">
    <text evidence="2">The sequence shown here is derived from an EMBL/GenBank/DDBJ whole genome shotgun (WGS) entry which is preliminary data.</text>
</comment>
<dbReference type="RefSeq" id="WP_005028205.1">
    <property type="nucleotide sequence ID" value="NZ_KE150238.1"/>
</dbReference>
<gene>
    <name evidence="2" type="ORF">HMPREF0179_02365</name>
</gene>
<proteinExistence type="predicted"/>
<dbReference type="eggNOG" id="ENOG5031A8J">
    <property type="taxonomic scope" value="Bacteria"/>
</dbReference>
<accession>E5Y850</accession>
<name>E5Y850_BILW3</name>
<dbReference type="Proteomes" id="UP000006034">
    <property type="component" value="Unassembled WGS sequence"/>
</dbReference>
<keyword evidence="3" id="KW-1185">Reference proteome</keyword>